<dbReference type="AlphaFoldDB" id="A0A8J9WZH6"/>
<feature type="region of interest" description="Disordered" evidence="1">
    <location>
        <begin position="146"/>
        <end position="171"/>
    </location>
</feature>
<proteinExistence type="predicted"/>
<dbReference type="InterPro" id="IPR053030">
    <property type="entry name" value="Ribosomal_biogenesis_FAF1-like"/>
</dbReference>
<dbReference type="InterPro" id="IPR027973">
    <property type="entry name" value="FSAF1-like"/>
</dbReference>
<feature type="region of interest" description="Disordered" evidence="1">
    <location>
        <begin position="1"/>
        <end position="72"/>
    </location>
</feature>
<organism evidence="2">
    <name type="scientific">Phaeodactylum tricornutum</name>
    <name type="common">Diatom</name>
    <dbReference type="NCBI Taxonomy" id="2850"/>
    <lineage>
        <taxon>Eukaryota</taxon>
        <taxon>Sar</taxon>
        <taxon>Stramenopiles</taxon>
        <taxon>Ochrophyta</taxon>
        <taxon>Bacillariophyta</taxon>
        <taxon>Bacillariophyceae</taxon>
        <taxon>Bacillariophycidae</taxon>
        <taxon>Naviculales</taxon>
        <taxon>Phaeodactylaceae</taxon>
        <taxon>Phaeodactylum</taxon>
    </lineage>
</organism>
<protein>
    <submittedName>
        <fullName evidence="2">Uncharacterized protein</fullName>
    </submittedName>
</protein>
<dbReference type="GO" id="GO:0000462">
    <property type="term" value="P:maturation of SSU-rRNA from tricistronic rRNA transcript (SSU-rRNA, 5.8S rRNA, LSU-rRNA)"/>
    <property type="evidence" value="ECO:0007669"/>
    <property type="project" value="TreeGrafter"/>
</dbReference>
<dbReference type="EMBL" id="OU594942">
    <property type="protein sequence ID" value="CAG9276972.1"/>
    <property type="molecule type" value="Genomic_DNA"/>
</dbReference>
<dbReference type="PANTHER" id="PTHR28096">
    <property type="entry name" value="PROTEIN FAF1"/>
    <property type="match status" value="1"/>
</dbReference>
<dbReference type="GO" id="GO:0005730">
    <property type="term" value="C:nucleolus"/>
    <property type="evidence" value="ECO:0007669"/>
    <property type="project" value="TreeGrafter"/>
</dbReference>
<reference evidence="2" key="1">
    <citation type="submission" date="2022-02" db="EMBL/GenBank/DDBJ databases">
        <authorList>
            <person name="Giguere J D."/>
        </authorList>
    </citation>
    <scope>NUCLEOTIDE SEQUENCE</scope>
    <source>
        <strain evidence="2">CCAP 1055/1</strain>
    </source>
</reference>
<dbReference type="Proteomes" id="UP000836788">
    <property type="component" value="Chromosome 1"/>
</dbReference>
<evidence type="ECO:0000256" key="1">
    <source>
        <dbReference type="SAM" id="MobiDB-lite"/>
    </source>
</evidence>
<gene>
    <name evidence="2" type="ORF">PTTT1_LOCUS2390</name>
</gene>
<name>A0A8J9WZH6_PHATR</name>
<evidence type="ECO:0000313" key="2">
    <source>
        <dbReference type="EMBL" id="CAG9276972.1"/>
    </source>
</evidence>
<dbReference type="PANTHER" id="PTHR28096:SF1">
    <property type="entry name" value="PROTEIN FAF1"/>
    <property type="match status" value="1"/>
</dbReference>
<accession>A0A8J9WZH6</accession>
<dbReference type="Pfam" id="PF15375">
    <property type="entry name" value="FSAF1"/>
    <property type="match status" value="1"/>
</dbReference>
<sequence length="183" mass="20325">MTTSPADPRSAQRTAVQAAKQRKQQARSVEVVECPGGFPLSQKPNKRQREPASVSDTPNEKRPPKSKSLLDWNTTVQQVRSYGATAFVGKQKRNFEDEQYKLLTGRHRKKHQVPLPIVRGIQKKAAARQVRELREAKEAGIVLPTVSTKRKDKKGSSASDVHGPAPSIGFMSKGVLRLKKKPL</sequence>